<dbReference type="Proteomes" id="UP001212997">
    <property type="component" value="Unassembled WGS sequence"/>
</dbReference>
<dbReference type="AlphaFoldDB" id="A0AAD5YDB6"/>
<dbReference type="InterPro" id="IPR045340">
    <property type="entry name" value="DUF6533"/>
</dbReference>
<name>A0AAD5YDB6_9APHY</name>
<gene>
    <name evidence="4" type="ORF">NLI96_g11425</name>
</gene>
<feature type="compositionally biased region" description="Acidic residues" evidence="1">
    <location>
        <begin position="318"/>
        <end position="329"/>
    </location>
</feature>
<evidence type="ECO:0000256" key="1">
    <source>
        <dbReference type="SAM" id="MobiDB-lite"/>
    </source>
</evidence>
<organism evidence="4 5">
    <name type="scientific">Meripilus lineatus</name>
    <dbReference type="NCBI Taxonomy" id="2056292"/>
    <lineage>
        <taxon>Eukaryota</taxon>
        <taxon>Fungi</taxon>
        <taxon>Dikarya</taxon>
        <taxon>Basidiomycota</taxon>
        <taxon>Agaricomycotina</taxon>
        <taxon>Agaricomycetes</taxon>
        <taxon>Polyporales</taxon>
        <taxon>Meripilaceae</taxon>
        <taxon>Meripilus</taxon>
    </lineage>
</organism>
<reference evidence="4" key="1">
    <citation type="submission" date="2022-07" db="EMBL/GenBank/DDBJ databases">
        <title>Genome Sequence of Physisporinus lineatus.</title>
        <authorList>
            <person name="Buettner E."/>
        </authorList>
    </citation>
    <scope>NUCLEOTIDE SEQUENCE</scope>
    <source>
        <strain evidence="4">VT162</strain>
    </source>
</reference>
<sequence length="353" mass="39660">MPLSALMLRSDPDNPENFGSRNVFLIAALSSTVLVLYDYLITFAGEVDLIWRKKFSAVSVLFLLMRYCVPASKVLVIADLLSGVTDVENTRLSEAYLTLTLLGGIAIYAFNILRMYALWGKDWRIALLVAVIGYGVPLTGLSGFETDQAALPLFIQRICHFTIILGGADLDDHSDDGQDSGDVYIDPRDIYPTTIISTIPTKRYDSIMCSLNKRTHKGPGLIYFIVLALFDTISLAALYTYTAFGHFFYGWVQFLDAMEVILLTRFILNLRSFDLPKCIVPGEHLSQIDESAWSSHLIFVTRMKPVDLMGNIGSPLDHDEESEDEEEENEVAREDCSRAHDLRTEVMESRQMV</sequence>
<feature type="domain" description="DUF6533" evidence="3">
    <location>
        <begin position="28"/>
        <end position="70"/>
    </location>
</feature>
<feature type="transmembrane region" description="Helical" evidence="2">
    <location>
        <begin position="95"/>
        <end position="113"/>
    </location>
</feature>
<dbReference type="EMBL" id="JANAWD010000760">
    <property type="protein sequence ID" value="KAJ3476052.1"/>
    <property type="molecule type" value="Genomic_DNA"/>
</dbReference>
<proteinExistence type="predicted"/>
<keyword evidence="5" id="KW-1185">Reference proteome</keyword>
<feature type="transmembrane region" description="Helical" evidence="2">
    <location>
        <begin position="23"/>
        <end position="43"/>
    </location>
</feature>
<feature type="transmembrane region" description="Helical" evidence="2">
    <location>
        <begin position="221"/>
        <end position="241"/>
    </location>
</feature>
<comment type="caution">
    <text evidence="4">The sequence shown here is derived from an EMBL/GenBank/DDBJ whole genome shotgun (WGS) entry which is preliminary data.</text>
</comment>
<feature type="transmembrane region" description="Helical" evidence="2">
    <location>
        <begin position="247"/>
        <end position="268"/>
    </location>
</feature>
<evidence type="ECO:0000313" key="4">
    <source>
        <dbReference type="EMBL" id="KAJ3476052.1"/>
    </source>
</evidence>
<protein>
    <recommendedName>
        <fullName evidence="3">DUF6533 domain-containing protein</fullName>
    </recommendedName>
</protein>
<dbReference type="Pfam" id="PF20151">
    <property type="entry name" value="DUF6533"/>
    <property type="match status" value="1"/>
</dbReference>
<accession>A0AAD5YDB6</accession>
<keyword evidence="2" id="KW-0472">Membrane</keyword>
<feature type="region of interest" description="Disordered" evidence="1">
    <location>
        <begin position="314"/>
        <end position="338"/>
    </location>
</feature>
<keyword evidence="2" id="KW-0812">Transmembrane</keyword>
<feature type="transmembrane region" description="Helical" evidence="2">
    <location>
        <begin position="55"/>
        <end position="75"/>
    </location>
</feature>
<evidence type="ECO:0000259" key="3">
    <source>
        <dbReference type="Pfam" id="PF20151"/>
    </source>
</evidence>
<keyword evidence="2" id="KW-1133">Transmembrane helix</keyword>
<evidence type="ECO:0000313" key="5">
    <source>
        <dbReference type="Proteomes" id="UP001212997"/>
    </source>
</evidence>
<evidence type="ECO:0000256" key="2">
    <source>
        <dbReference type="SAM" id="Phobius"/>
    </source>
</evidence>